<comment type="caution">
    <text evidence="2">The sequence shown here is derived from an EMBL/GenBank/DDBJ whole genome shotgun (WGS) entry which is preliminary data.</text>
</comment>
<dbReference type="EMBL" id="BAABFC010000012">
    <property type="protein sequence ID" value="GAA4499542.1"/>
    <property type="molecule type" value="Genomic_DNA"/>
</dbReference>
<evidence type="ECO:0000259" key="1">
    <source>
        <dbReference type="Pfam" id="PF13400"/>
    </source>
</evidence>
<gene>
    <name evidence="2" type="ORF">GCM10023095_19870</name>
</gene>
<dbReference type="RefSeq" id="WP_345012573.1">
    <property type="nucleotide sequence ID" value="NZ_BAABFC010000012.1"/>
</dbReference>
<dbReference type="InterPro" id="IPR028087">
    <property type="entry name" value="Tad_N"/>
</dbReference>
<proteinExistence type="predicted"/>
<sequence>MNTVTRMRGPARQGGIVLVLAAVSLLVLLAMAAMALDVGHLILNKGKLQNMVDAAALSAAKTLDLGGDQALATTAALTMLNTHLAQPGYGRFSLAGANIQVQFSDSLPFTPGGSANATYVRVAVSQVDLPEFFARVLKLDMQVQASAVAGPSTSLVNTCNLVPILVCGEEGAENFGYDTEELIGLKYSSPDEEVGTGNFHLLRLPDAAGAADIRVELAGGYGECLSLESSMLETEPGNKAGPTAQGLNTRFGIYSGAGVNEQDYPPDLVVTQPTPQVKVDKKTGAMDQTDPDQLSFNLADYLEEYQAQNVEEAYQDCLLGECSERGAYRRVMAVPIGRCDGGVNGQGELPFLGLACLFLVQPVDQADAFIVGQFMSSCNLATGTPGMNPLQAGPYRIQLYRDNLSGDA</sequence>
<evidence type="ECO:0000313" key="2">
    <source>
        <dbReference type="EMBL" id="GAA4499542.1"/>
    </source>
</evidence>
<name>A0ABP8QAX0_9GAMM</name>
<feature type="domain" description="Putative Flp pilus-assembly TadG-like N-terminal" evidence="1">
    <location>
        <begin position="14"/>
        <end position="60"/>
    </location>
</feature>
<reference evidence="3" key="1">
    <citation type="journal article" date="2019" name="Int. J. Syst. Evol. Microbiol.">
        <title>The Global Catalogue of Microorganisms (GCM) 10K type strain sequencing project: providing services to taxonomists for standard genome sequencing and annotation.</title>
        <authorList>
            <consortium name="The Broad Institute Genomics Platform"/>
            <consortium name="The Broad Institute Genome Sequencing Center for Infectious Disease"/>
            <person name="Wu L."/>
            <person name="Ma J."/>
        </authorList>
    </citation>
    <scope>NUCLEOTIDE SEQUENCE [LARGE SCALE GENOMIC DNA]</scope>
    <source>
        <strain evidence="3">JCM 32226</strain>
    </source>
</reference>
<evidence type="ECO:0000313" key="3">
    <source>
        <dbReference type="Proteomes" id="UP001501321"/>
    </source>
</evidence>
<dbReference type="Pfam" id="PF13400">
    <property type="entry name" value="Tad"/>
    <property type="match status" value="1"/>
</dbReference>
<dbReference type="Proteomes" id="UP001501321">
    <property type="component" value="Unassembled WGS sequence"/>
</dbReference>
<protein>
    <submittedName>
        <fullName evidence="2">Pilus assembly protein</fullName>
    </submittedName>
</protein>
<keyword evidence="3" id="KW-1185">Reference proteome</keyword>
<accession>A0ABP8QAX0</accession>
<organism evidence="2 3">
    <name type="scientific">Pseudaeromonas paramecii</name>
    <dbReference type="NCBI Taxonomy" id="2138166"/>
    <lineage>
        <taxon>Bacteria</taxon>
        <taxon>Pseudomonadati</taxon>
        <taxon>Pseudomonadota</taxon>
        <taxon>Gammaproteobacteria</taxon>
        <taxon>Aeromonadales</taxon>
        <taxon>Aeromonadaceae</taxon>
        <taxon>Pseudaeromonas</taxon>
    </lineage>
</organism>